<dbReference type="Proteomes" id="UP001265746">
    <property type="component" value="Unassembled WGS sequence"/>
</dbReference>
<dbReference type="SUPFAM" id="SSF54427">
    <property type="entry name" value="NTF2-like"/>
    <property type="match status" value="1"/>
</dbReference>
<evidence type="ECO:0000259" key="1">
    <source>
        <dbReference type="Pfam" id="PF12680"/>
    </source>
</evidence>
<dbReference type="InterPro" id="IPR032710">
    <property type="entry name" value="NTF2-like_dom_sf"/>
</dbReference>
<comment type="caution">
    <text evidence="2">The sequence shown here is derived from an EMBL/GenBank/DDBJ whole genome shotgun (WGS) entry which is preliminary data.</text>
</comment>
<reference evidence="2" key="1">
    <citation type="submission" date="2023-06" db="EMBL/GenBank/DDBJ databases">
        <authorList>
            <person name="Noh H."/>
        </authorList>
    </citation>
    <scope>NUCLEOTIDE SEQUENCE</scope>
    <source>
        <strain evidence="2">DUCC20226</strain>
    </source>
</reference>
<dbReference type="Gene3D" id="3.10.450.50">
    <property type="match status" value="1"/>
</dbReference>
<feature type="domain" description="SnoaL-like" evidence="1">
    <location>
        <begin position="16"/>
        <end position="122"/>
    </location>
</feature>
<dbReference type="Pfam" id="PF12680">
    <property type="entry name" value="SnoaL_2"/>
    <property type="match status" value="1"/>
</dbReference>
<protein>
    <recommendedName>
        <fullName evidence="1">SnoaL-like domain-containing protein</fullName>
    </recommendedName>
</protein>
<dbReference type="EMBL" id="JAUJFL010000006">
    <property type="protein sequence ID" value="KAK2601506.1"/>
    <property type="molecule type" value="Genomic_DNA"/>
</dbReference>
<gene>
    <name evidence="2" type="ORF">N8I77_010953</name>
</gene>
<keyword evidence="3" id="KW-1185">Reference proteome</keyword>
<organism evidence="2 3">
    <name type="scientific">Phomopsis amygdali</name>
    <name type="common">Fusicoccum amygdali</name>
    <dbReference type="NCBI Taxonomy" id="1214568"/>
    <lineage>
        <taxon>Eukaryota</taxon>
        <taxon>Fungi</taxon>
        <taxon>Dikarya</taxon>
        <taxon>Ascomycota</taxon>
        <taxon>Pezizomycotina</taxon>
        <taxon>Sordariomycetes</taxon>
        <taxon>Sordariomycetidae</taxon>
        <taxon>Diaporthales</taxon>
        <taxon>Diaporthaceae</taxon>
        <taxon>Diaporthe</taxon>
    </lineage>
</organism>
<accession>A0AAD9S9F1</accession>
<dbReference type="InterPro" id="IPR037401">
    <property type="entry name" value="SnoaL-like"/>
</dbReference>
<evidence type="ECO:0000313" key="2">
    <source>
        <dbReference type="EMBL" id="KAK2601506.1"/>
    </source>
</evidence>
<sequence>MTTTLSQEAGKKLLLDFYKACDAFDFPAIQDYLTEDCKADIGNAVVCGNPDEVVAHFQRVFTPLESFTHQIDHVDVVGDRIYCLQTALVVVKDEPREGKDRVISFQGMVMFRVSLESDQIWRIQYIKGVADGSTVFKRITELKSQQNGK</sequence>
<name>A0AAD9S9F1_PHOAM</name>
<proteinExistence type="predicted"/>
<evidence type="ECO:0000313" key="3">
    <source>
        <dbReference type="Proteomes" id="UP001265746"/>
    </source>
</evidence>
<dbReference type="AlphaFoldDB" id="A0AAD9S9F1"/>